<proteinExistence type="inferred from homology"/>
<dbReference type="EC" id="2.1.1.64" evidence="5"/>
<keyword evidence="2 5" id="KW-0808">Transferase</keyword>
<name>A0A2T1KC31_9GAMM</name>
<feature type="binding site" evidence="5">
    <location>
        <position position="124"/>
    </location>
    <ligand>
        <name>S-adenosyl-L-methionine</name>
        <dbReference type="ChEBI" id="CHEBI:59789"/>
    </ligand>
</feature>
<gene>
    <name evidence="5" type="primary">ubiG</name>
    <name evidence="6" type="ORF">C7H08_12280</name>
</gene>
<protein>
    <recommendedName>
        <fullName evidence="5">Ubiquinone biosynthesis O-methyltransferase</fullName>
    </recommendedName>
    <alternativeName>
        <fullName evidence="5">2-polyprenyl-6-hydroxyphenol methylase</fullName>
        <ecNumber evidence="5">2.1.1.222</ecNumber>
    </alternativeName>
    <alternativeName>
        <fullName evidence="5">3-demethylubiquinone 3-O-methyltransferase</fullName>
        <ecNumber evidence="5">2.1.1.64</ecNumber>
    </alternativeName>
</protein>
<dbReference type="GO" id="GO:0102208">
    <property type="term" value="F:2-polyprenyl-6-hydroxyphenol methylase activity"/>
    <property type="evidence" value="ECO:0007669"/>
    <property type="project" value="UniProtKB-EC"/>
</dbReference>
<reference evidence="6 7" key="1">
    <citation type="submission" date="2018-03" db="EMBL/GenBank/DDBJ databases">
        <title>Marinobacter brunus sp. nov., a marine bacterium of Gamma-proteobacteria isolated from the surface seawater of the South China Sea.</title>
        <authorList>
            <person name="Cheng H."/>
            <person name="Wu Y.-H."/>
            <person name="Xamxidin M."/>
            <person name="Xu X.-W."/>
        </authorList>
    </citation>
    <scope>NUCLEOTIDE SEQUENCE [LARGE SCALE GENOMIC DNA]</scope>
    <source>
        <strain evidence="6 7">JCM 30472</strain>
    </source>
</reference>
<dbReference type="InterPro" id="IPR029063">
    <property type="entry name" value="SAM-dependent_MTases_sf"/>
</dbReference>
<evidence type="ECO:0000313" key="7">
    <source>
        <dbReference type="Proteomes" id="UP000238385"/>
    </source>
</evidence>
<dbReference type="PANTHER" id="PTHR43464:SF19">
    <property type="entry name" value="UBIQUINONE BIOSYNTHESIS O-METHYLTRANSFERASE, MITOCHONDRIAL"/>
    <property type="match status" value="1"/>
</dbReference>
<dbReference type="EMBL" id="PXNN01000014">
    <property type="protein sequence ID" value="PSF07665.1"/>
    <property type="molecule type" value="Genomic_DNA"/>
</dbReference>
<dbReference type="Proteomes" id="UP000238385">
    <property type="component" value="Unassembled WGS sequence"/>
</dbReference>
<keyword evidence="7" id="KW-1185">Reference proteome</keyword>
<comment type="catalytic activity">
    <reaction evidence="5">
        <text>a 3-(all-trans-polyprenyl)benzene-1,2-diol + S-adenosyl-L-methionine = a 2-methoxy-6-(all-trans-polyprenyl)phenol + S-adenosyl-L-homocysteine + H(+)</text>
        <dbReference type="Rhea" id="RHEA:31411"/>
        <dbReference type="Rhea" id="RHEA-COMP:9550"/>
        <dbReference type="Rhea" id="RHEA-COMP:9551"/>
        <dbReference type="ChEBI" id="CHEBI:15378"/>
        <dbReference type="ChEBI" id="CHEBI:57856"/>
        <dbReference type="ChEBI" id="CHEBI:59789"/>
        <dbReference type="ChEBI" id="CHEBI:62729"/>
        <dbReference type="ChEBI" id="CHEBI:62731"/>
        <dbReference type="EC" id="2.1.1.222"/>
    </reaction>
</comment>
<dbReference type="PANTHER" id="PTHR43464">
    <property type="entry name" value="METHYLTRANSFERASE"/>
    <property type="match status" value="1"/>
</dbReference>
<dbReference type="EC" id="2.1.1.222" evidence="5"/>
<feature type="binding site" evidence="5">
    <location>
        <position position="38"/>
    </location>
    <ligand>
        <name>S-adenosyl-L-methionine</name>
        <dbReference type="ChEBI" id="CHEBI:59789"/>
    </ligand>
</feature>
<sequence>MSNQNVDHNEIAKFEALASRWWDPTSEFKPLHDINPLRLNYIDQRVSLAGKKVLDVGCGGGLLSEGMALRGAHVTGIDMGEAPLSVAKLHGLETGIKVDYRQITVEELARDPEQAGQYDAVTCLEMLEHVPDPASVIRACAALLRPGGHMFVSTINRNPKSFLFAIVGAEYVLSLLPKGTHEWKKFIRPSEMSDHLRHANLEVQELTGMTYNLLTKTYKLGRDVDVNYLMHARDIRED</sequence>
<organism evidence="6 7">
    <name type="scientific">Marinobacter halophilus</name>
    <dbReference type="NCBI Taxonomy" id="1323740"/>
    <lineage>
        <taxon>Bacteria</taxon>
        <taxon>Pseudomonadati</taxon>
        <taxon>Pseudomonadota</taxon>
        <taxon>Gammaproteobacteria</taxon>
        <taxon>Pseudomonadales</taxon>
        <taxon>Marinobacteraceae</taxon>
        <taxon>Marinobacter</taxon>
    </lineage>
</organism>
<dbReference type="Pfam" id="PF13489">
    <property type="entry name" value="Methyltransf_23"/>
    <property type="match status" value="1"/>
</dbReference>
<feature type="binding site" evidence="5">
    <location>
        <position position="57"/>
    </location>
    <ligand>
        <name>S-adenosyl-L-methionine</name>
        <dbReference type="ChEBI" id="CHEBI:59789"/>
    </ligand>
</feature>
<dbReference type="InterPro" id="IPR010233">
    <property type="entry name" value="UbiG_MeTrfase"/>
</dbReference>
<dbReference type="SUPFAM" id="SSF53335">
    <property type="entry name" value="S-adenosyl-L-methionine-dependent methyltransferases"/>
    <property type="match status" value="1"/>
</dbReference>
<evidence type="ECO:0000256" key="3">
    <source>
        <dbReference type="ARBA" id="ARBA00022688"/>
    </source>
</evidence>
<evidence type="ECO:0000256" key="1">
    <source>
        <dbReference type="ARBA" id="ARBA00022603"/>
    </source>
</evidence>
<evidence type="ECO:0000256" key="4">
    <source>
        <dbReference type="ARBA" id="ARBA00022691"/>
    </source>
</evidence>
<keyword evidence="4 5" id="KW-0949">S-adenosyl-L-methionine</keyword>
<dbReference type="CDD" id="cd02440">
    <property type="entry name" value="AdoMet_MTases"/>
    <property type="match status" value="1"/>
</dbReference>
<dbReference type="RefSeq" id="WP_106672289.1">
    <property type="nucleotide sequence ID" value="NZ_BMFE01000001.1"/>
</dbReference>
<comment type="caution">
    <text evidence="6">The sequence shown here is derived from an EMBL/GenBank/DDBJ whole genome shotgun (WGS) entry which is preliminary data.</text>
</comment>
<dbReference type="GO" id="GO:0010420">
    <property type="term" value="F:polyprenyldihydroxybenzoate methyltransferase activity"/>
    <property type="evidence" value="ECO:0007669"/>
    <property type="project" value="InterPro"/>
</dbReference>
<dbReference type="NCBIfam" id="TIGR01983">
    <property type="entry name" value="UbiG"/>
    <property type="match status" value="1"/>
</dbReference>
<comment type="catalytic activity">
    <reaction evidence="5">
        <text>a 3-demethylubiquinol + S-adenosyl-L-methionine = a ubiquinol + S-adenosyl-L-homocysteine + H(+)</text>
        <dbReference type="Rhea" id="RHEA:44380"/>
        <dbReference type="Rhea" id="RHEA-COMP:9566"/>
        <dbReference type="Rhea" id="RHEA-COMP:10914"/>
        <dbReference type="ChEBI" id="CHEBI:15378"/>
        <dbReference type="ChEBI" id="CHEBI:17976"/>
        <dbReference type="ChEBI" id="CHEBI:57856"/>
        <dbReference type="ChEBI" id="CHEBI:59789"/>
        <dbReference type="ChEBI" id="CHEBI:84422"/>
        <dbReference type="EC" id="2.1.1.64"/>
    </reaction>
</comment>
<comment type="function">
    <text evidence="5">O-methyltransferase that catalyzes the 2 O-methylation steps in the ubiquinone biosynthetic pathway.</text>
</comment>
<keyword evidence="1 5" id="KW-0489">Methyltransferase</keyword>
<dbReference type="FunFam" id="3.40.50.150:FF:000028">
    <property type="entry name" value="Ubiquinone biosynthesis O-methyltransferase"/>
    <property type="match status" value="1"/>
</dbReference>
<dbReference type="UniPathway" id="UPA00232"/>
<dbReference type="HAMAP" id="MF_00472">
    <property type="entry name" value="UbiG"/>
    <property type="match status" value="1"/>
</dbReference>
<evidence type="ECO:0000313" key="6">
    <source>
        <dbReference type="EMBL" id="PSF07665.1"/>
    </source>
</evidence>
<dbReference type="GO" id="GO:0061542">
    <property type="term" value="F:3-demethylubiquinol 3-O-methyltransferase activity"/>
    <property type="evidence" value="ECO:0007669"/>
    <property type="project" value="UniProtKB-UniRule"/>
</dbReference>
<dbReference type="AlphaFoldDB" id="A0A2T1KC31"/>
<accession>A0A2T1KC31</accession>
<evidence type="ECO:0000256" key="5">
    <source>
        <dbReference type="HAMAP-Rule" id="MF_00472"/>
    </source>
</evidence>
<dbReference type="GO" id="GO:0032259">
    <property type="term" value="P:methylation"/>
    <property type="evidence" value="ECO:0007669"/>
    <property type="project" value="UniProtKB-KW"/>
</dbReference>
<comment type="similarity">
    <text evidence="5">Belongs to the methyltransferase superfamily. UbiG/COQ3 family.</text>
</comment>
<dbReference type="OrthoDB" id="9801538at2"/>
<feature type="binding site" evidence="5">
    <location>
        <position position="78"/>
    </location>
    <ligand>
        <name>S-adenosyl-L-methionine</name>
        <dbReference type="ChEBI" id="CHEBI:59789"/>
    </ligand>
</feature>
<dbReference type="Gene3D" id="3.40.50.150">
    <property type="entry name" value="Vaccinia Virus protein VP39"/>
    <property type="match status" value="1"/>
</dbReference>
<evidence type="ECO:0000256" key="2">
    <source>
        <dbReference type="ARBA" id="ARBA00022679"/>
    </source>
</evidence>
<keyword evidence="3 5" id="KW-0831">Ubiquinone biosynthesis</keyword>
<comment type="pathway">
    <text evidence="5">Cofactor biosynthesis; ubiquinone biosynthesis.</text>
</comment>